<evidence type="ECO:0000256" key="9">
    <source>
        <dbReference type="ARBA" id="ARBA00022832"/>
    </source>
</evidence>
<dbReference type="InterPro" id="IPR009100">
    <property type="entry name" value="AcylCoA_DH/oxidase_NM_dom_sf"/>
</dbReference>
<dbReference type="AlphaFoldDB" id="A0A0D2BXN0"/>
<keyword evidence="8" id="KW-0274">FAD</keyword>
<reference evidence="18 19" key="1">
    <citation type="submission" date="2015-01" db="EMBL/GenBank/DDBJ databases">
        <title>The Genome Sequence of Cladophialophora immunda CBS83496.</title>
        <authorList>
            <consortium name="The Broad Institute Genomics Platform"/>
            <person name="Cuomo C."/>
            <person name="de Hoog S."/>
            <person name="Gorbushina A."/>
            <person name="Stielow B."/>
            <person name="Teixiera M."/>
            <person name="Abouelleil A."/>
            <person name="Chapman S.B."/>
            <person name="Priest M."/>
            <person name="Young S.K."/>
            <person name="Wortman J."/>
            <person name="Nusbaum C."/>
            <person name="Birren B."/>
        </authorList>
    </citation>
    <scope>NUCLEOTIDE SEQUENCE [LARGE SCALE GENOMIC DNA]</scope>
    <source>
        <strain evidence="18 19">CBS 83496</strain>
    </source>
</reference>
<dbReference type="InterPro" id="IPR046373">
    <property type="entry name" value="Acyl-CoA_Oxase/DH_mid-dom_sf"/>
</dbReference>
<dbReference type="Pfam" id="PF22924">
    <property type="entry name" value="ACOX_C_alpha1"/>
    <property type="match status" value="1"/>
</dbReference>
<evidence type="ECO:0000256" key="10">
    <source>
        <dbReference type="ARBA" id="ARBA00023002"/>
    </source>
</evidence>
<keyword evidence="12" id="KW-0576">Peroxisome</keyword>
<dbReference type="Gene3D" id="3.40.50.12780">
    <property type="entry name" value="N-terminal domain of ligase-like"/>
    <property type="match status" value="1"/>
</dbReference>
<dbReference type="GO" id="GO:0005777">
    <property type="term" value="C:peroxisome"/>
    <property type="evidence" value="ECO:0007669"/>
    <property type="project" value="UniProtKB-SubCell"/>
</dbReference>
<sequence length="1259" mass="140710">MDNDLDIDRTGLVPNHCGPNVLPAFALFSRLLRFASRHNNIAITDWTTGYHASHIQLLTDILHLRNVLEESLHPQVLSRLQIQHEGPGQEVFVNIIASGGYEFAVCILAVIAAGAVPVPLSAGVPLQEACYFANKSRADAVLASSTSLEIGRALEEAINQTTNSNFKCIEIEPHIYQKPLQPSDIVISSNLALDHNGAGLVIFTSGTTGPPKGVVMRRSNFVESAEEIADHYNLGLDDAVLHLMPVHHAAGIGFSFSPFLFAGARVEFRSGSFNPAELWDRWREGGLTFFSGVPTMYARLMQHFEIHLSKLPGEELDQYLAGLRSMRGLLCGTSALPLPLQDKWVRLTGGMRLLTRYGATEFGPVFKMPCTASDAPMDSVGTLTPGVEVKLSEGDEGEILARTPFMFSRYLFDPVATANAHDADGFFKTGDIARKVGRYYFILGRQSVDIIKSGGYKISTLDVERELLTLDYIGEAMVVGVDDEEFGQRTAAVVTLNQNWPDPSKRLTLERIRRDLRDRLSSYKLPTLLRIVQDLPKTATGKRKDRQLGRKSEESLSYNSTVIMPSFPDNLKPAGPQGPDCLARERASSSLPVQELANHLFGRDGFLERQERILQELQKEPVFSKESQQHLSRKERFELGLTRAKCLRRMADKHRWDQDDYLMALYLVDDVNPFYAHTKLFTNTIREQASDEQLAYWMPKIESWEVTGGYAQTELGHGSNVRGLELEAKWDPATKEFILNSPTLTSSKWWNGSIGITGNHAIVVAQLMLPTKSDESKTTSYTSYGPHTFVVQVRAFKTHKPMKGVVIGDIGPKYGYITMDNAYILFDNYRIPHSAFLSRHAKVDPDTGAYSKPKVRALIYGSMTFSRSVIVMQARMVLARAVTIAIRYSAIRHQFSDRDEGPNSAEVPVLDYQTVQIRVLPLLATMFALHYSGQAMGDLFYRTRTSINSGDFSELADLHNMSTGLKSLCTGLAADGIETCRRVLGGHGFGGGSGMIQLNNDYLSKPTVEGDNWMITQQVAAYLIKKMTAVVKNPDGKSADSTENNLRNFVKARALLQHLPQSASTFDVLKSDQALVDAFQWRAAALTFRAYEARVVRYEKWNSILIQLHKLGLAQSQARVVGLFYSAVEKAGDMSSELRDVLRDLFRLFCLYTMDNEAREFLSTGAISTEHMEAIPERIKSLLIRIRPHAVNLVDAWMIPDYLLDSALGRSDGKVYEDLFNRAHRLNPLNKITYNPRYWDDELVMGAEDYDRGKRLSKL</sequence>
<evidence type="ECO:0000256" key="7">
    <source>
        <dbReference type="ARBA" id="ARBA00022630"/>
    </source>
</evidence>
<dbReference type="InterPro" id="IPR045851">
    <property type="entry name" value="AMP-bd_C_sf"/>
</dbReference>
<dbReference type="InterPro" id="IPR042099">
    <property type="entry name" value="ANL_N_sf"/>
</dbReference>
<comment type="subcellular location">
    <subcellularLocation>
        <location evidence="3">Peroxisome</location>
    </subcellularLocation>
</comment>
<dbReference type="InterPro" id="IPR055060">
    <property type="entry name" value="ACOX_C_alpha1"/>
</dbReference>
<dbReference type="Gene3D" id="1.10.540.10">
    <property type="entry name" value="Acyl-CoA dehydrogenase/oxidase, N-terminal domain"/>
    <property type="match status" value="1"/>
</dbReference>
<dbReference type="EMBL" id="KN847046">
    <property type="protein sequence ID" value="KIW23075.1"/>
    <property type="molecule type" value="Genomic_DNA"/>
</dbReference>
<keyword evidence="7" id="KW-0285">Flavoprotein</keyword>
<evidence type="ECO:0000259" key="16">
    <source>
        <dbReference type="Pfam" id="PF14749"/>
    </source>
</evidence>
<dbReference type="InterPro" id="IPR002655">
    <property type="entry name" value="Acyl-CoA_oxidase_C"/>
</dbReference>
<evidence type="ECO:0000256" key="12">
    <source>
        <dbReference type="ARBA" id="ARBA00023140"/>
    </source>
</evidence>
<feature type="domain" description="AMP-dependent synthetase/ligase" evidence="13">
    <location>
        <begin position="84"/>
        <end position="411"/>
    </location>
</feature>
<dbReference type="Gene3D" id="1.20.140.10">
    <property type="entry name" value="Butyryl-CoA Dehydrogenase, subunit A, domain 3"/>
    <property type="match status" value="2"/>
</dbReference>
<dbReference type="GO" id="GO:0055088">
    <property type="term" value="P:lipid homeostasis"/>
    <property type="evidence" value="ECO:0007669"/>
    <property type="project" value="TreeGrafter"/>
</dbReference>
<dbReference type="InterPro" id="IPR036250">
    <property type="entry name" value="AcylCo_DH-like_C"/>
</dbReference>
<dbReference type="OrthoDB" id="6614653at2759"/>
<dbReference type="Gene3D" id="2.40.110.10">
    <property type="entry name" value="Butyryl-CoA Dehydrogenase, subunit A, domain 2"/>
    <property type="match status" value="1"/>
</dbReference>
<dbReference type="SUPFAM" id="SSF47203">
    <property type="entry name" value="Acyl-CoA dehydrogenase C-terminal domain-like"/>
    <property type="match status" value="2"/>
</dbReference>
<dbReference type="STRING" id="569365.A0A0D2BXN0"/>
<dbReference type="GO" id="GO:0071949">
    <property type="term" value="F:FAD binding"/>
    <property type="evidence" value="ECO:0007669"/>
    <property type="project" value="InterPro"/>
</dbReference>
<evidence type="ECO:0000256" key="6">
    <source>
        <dbReference type="ARBA" id="ARBA00012870"/>
    </source>
</evidence>
<protein>
    <recommendedName>
        <fullName evidence="6">acyl-CoA oxidase</fullName>
        <ecNumber evidence="6">1.3.3.6</ecNumber>
    </recommendedName>
</protein>
<comment type="catalytic activity">
    <reaction evidence="1">
        <text>a 2,3-saturated acyl-CoA + O2 = a (2E)-enoyl-CoA + H2O2</text>
        <dbReference type="Rhea" id="RHEA:38959"/>
        <dbReference type="ChEBI" id="CHEBI:15379"/>
        <dbReference type="ChEBI" id="CHEBI:16240"/>
        <dbReference type="ChEBI" id="CHEBI:58856"/>
        <dbReference type="ChEBI" id="CHEBI:65111"/>
        <dbReference type="EC" id="1.3.3.6"/>
    </reaction>
</comment>
<evidence type="ECO:0000256" key="5">
    <source>
        <dbReference type="ARBA" id="ARBA00006288"/>
    </source>
</evidence>
<accession>A0A0D2BXN0</accession>
<keyword evidence="10" id="KW-0560">Oxidoreductase</keyword>
<feature type="domain" description="Acyl-CoA oxidase C-alpha1" evidence="17">
    <location>
        <begin position="860"/>
        <end position="1024"/>
    </location>
</feature>
<dbReference type="InterPro" id="IPR037069">
    <property type="entry name" value="AcylCoA_DH/ox_N_sf"/>
</dbReference>
<dbReference type="PANTHER" id="PTHR10909">
    <property type="entry name" value="ELECTRON TRANSPORT OXIDOREDUCTASE"/>
    <property type="match status" value="1"/>
</dbReference>
<dbReference type="InterPro" id="IPR020845">
    <property type="entry name" value="AMP-binding_CS"/>
</dbReference>
<dbReference type="Pfam" id="PF01756">
    <property type="entry name" value="ACOX"/>
    <property type="match status" value="1"/>
</dbReference>
<evidence type="ECO:0000256" key="3">
    <source>
        <dbReference type="ARBA" id="ARBA00004275"/>
    </source>
</evidence>
<feature type="domain" description="AMP-binding enzyme C-terminal" evidence="15">
    <location>
        <begin position="463"/>
        <end position="542"/>
    </location>
</feature>
<name>A0A0D2BXN0_9EURO</name>
<dbReference type="SUPFAM" id="SSF56645">
    <property type="entry name" value="Acyl-CoA dehydrogenase NM domain-like"/>
    <property type="match status" value="1"/>
</dbReference>
<dbReference type="FunFam" id="1.20.140.10:FF:000013">
    <property type="entry name" value="Acyl-coenzyme A oxidase"/>
    <property type="match status" value="1"/>
</dbReference>
<comment type="similarity">
    <text evidence="5">Belongs to the acyl-CoA oxidase family.</text>
</comment>
<dbReference type="GO" id="GO:0003997">
    <property type="term" value="F:acyl-CoA oxidase activity"/>
    <property type="evidence" value="ECO:0007669"/>
    <property type="project" value="UniProtKB-EC"/>
</dbReference>
<keyword evidence="11" id="KW-0443">Lipid metabolism</keyword>
<dbReference type="Pfam" id="PF13193">
    <property type="entry name" value="AMP-binding_C"/>
    <property type="match status" value="1"/>
</dbReference>
<evidence type="ECO:0000259" key="15">
    <source>
        <dbReference type="Pfam" id="PF13193"/>
    </source>
</evidence>
<dbReference type="FunFam" id="1.20.140.10:FF:000015">
    <property type="entry name" value="Acyl-coenzyme A oxidase"/>
    <property type="match status" value="1"/>
</dbReference>
<feature type="domain" description="Acyl-coenzyme A oxidase N-terminal" evidence="16">
    <location>
        <begin position="593"/>
        <end position="706"/>
    </location>
</feature>
<dbReference type="VEuPathDB" id="FungiDB:PV07_11304"/>
<dbReference type="HOGENOM" id="CLU_264997_0_0_1"/>
<dbReference type="GeneID" id="27350498"/>
<dbReference type="PROSITE" id="PS00455">
    <property type="entry name" value="AMP_BINDING"/>
    <property type="match status" value="1"/>
</dbReference>
<evidence type="ECO:0000259" key="13">
    <source>
        <dbReference type="Pfam" id="PF00501"/>
    </source>
</evidence>
<comment type="cofactor">
    <cofactor evidence="2">
        <name>FAD</name>
        <dbReference type="ChEBI" id="CHEBI:57692"/>
    </cofactor>
</comment>
<organism evidence="18 19">
    <name type="scientific">Cladophialophora immunda</name>
    <dbReference type="NCBI Taxonomy" id="569365"/>
    <lineage>
        <taxon>Eukaryota</taxon>
        <taxon>Fungi</taxon>
        <taxon>Dikarya</taxon>
        <taxon>Ascomycota</taxon>
        <taxon>Pezizomycotina</taxon>
        <taxon>Eurotiomycetes</taxon>
        <taxon>Chaetothyriomycetidae</taxon>
        <taxon>Chaetothyriales</taxon>
        <taxon>Herpotrichiellaceae</taxon>
        <taxon>Cladophialophora</taxon>
    </lineage>
</organism>
<evidence type="ECO:0000259" key="14">
    <source>
        <dbReference type="Pfam" id="PF01756"/>
    </source>
</evidence>
<dbReference type="SUPFAM" id="SSF56801">
    <property type="entry name" value="Acetyl-CoA synthetase-like"/>
    <property type="match status" value="1"/>
</dbReference>
<evidence type="ECO:0000256" key="1">
    <source>
        <dbReference type="ARBA" id="ARBA00001201"/>
    </source>
</evidence>
<proteinExistence type="inferred from homology"/>
<evidence type="ECO:0000256" key="2">
    <source>
        <dbReference type="ARBA" id="ARBA00001974"/>
    </source>
</evidence>
<dbReference type="EC" id="1.3.3.6" evidence="6"/>
<dbReference type="InterPro" id="IPR012258">
    <property type="entry name" value="Acyl-CoA_oxidase"/>
</dbReference>
<comment type="pathway">
    <text evidence="4">Lipid metabolism; peroxisomal fatty acid beta-oxidation.</text>
</comment>
<dbReference type="Proteomes" id="UP000054466">
    <property type="component" value="Unassembled WGS sequence"/>
</dbReference>
<evidence type="ECO:0000256" key="8">
    <source>
        <dbReference type="ARBA" id="ARBA00022827"/>
    </source>
</evidence>
<evidence type="ECO:0000259" key="17">
    <source>
        <dbReference type="Pfam" id="PF22924"/>
    </source>
</evidence>
<dbReference type="PANTHER" id="PTHR10909:SF250">
    <property type="entry name" value="PEROXISOMAL ACYL-COENZYME A OXIDASE 1"/>
    <property type="match status" value="1"/>
</dbReference>
<evidence type="ECO:0000256" key="4">
    <source>
        <dbReference type="ARBA" id="ARBA00004846"/>
    </source>
</evidence>
<keyword evidence="19" id="KW-1185">Reference proteome</keyword>
<feature type="domain" description="Acyl-CoA oxidase C-terminal" evidence="14">
    <location>
        <begin position="1073"/>
        <end position="1241"/>
    </location>
</feature>
<dbReference type="InterPro" id="IPR000873">
    <property type="entry name" value="AMP-dep_synth/lig_dom"/>
</dbReference>
<dbReference type="Gene3D" id="3.30.300.30">
    <property type="match status" value="1"/>
</dbReference>
<keyword evidence="9" id="KW-0276">Fatty acid metabolism</keyword>
<dbReference type="InterPro" id="IPR029320">
    <property type="entry name" value="Acyl-CoA_ox_N"/>
</dbReference>
<dbReference type="FunFam" id="2.40.110.10:FF:000003">
    <property type="entry name" value="Acyl-coenzyme A oxidase"/>
    <property type="match status" value="1"/>
</dbReference>
<dbReference type="Pfam" id="PF14749">
    <property type="entry name" value="Acyl-CoA_ox_N"/>
    <property type="match status" value="1"/>
</dbReference>
<evidence type="ECO:0000256" key="11">
    <source>
        <dbReference type="ARBA" id="ARBA00023098"/>
    </source>
</evidence>
<gene>
    <name evidence="18" type="ORF">PV07_11304</name>
</gene>
<dbReference type="InterPro" id="IPR025110">
    <property type="entry name" value="AMP-bd_C"/>
</dbReference>
<dbReference type="Pfam" id="PF00501">
    <property type="entry name" value="AMP-binding"/>
    <property type="match status" value="1"/>
</dbReference>
<evidence type="ECO:0000313" key="19">
    <source>
        <dbReference type="Proteomes" id="UP000054466"/>
    </source>
</evidence>
<evidence type="ECO:0000313" key="18">
    <source>
        <dbReference type="EMBL" id="KIW23075.1"/>
    </source>
</evidence>
<dbReference type="GO" id="GO:0005504">
    <property type="term" value="F:fatty acid binding"/>
    <property type="evidence" value="ECO:0007669"/>
    <property type="project" value="TreeGrafter"/>
</dbReference>
<dbReference type="RefSeq" id="XP_016243291.1">
    <property type="nucleotide sequence ID" value="XM_016398729.1"/>
</dbReference>
<dbReference type="GO" id="GO:0033540">
    <property type="term" value="P:fatty acid beta-oxidation using acyl-CoA oxidase"/>
    <property type="evidence" value="ECO:0007669"/>
    <property type="project" value="TreeGrafter"/>
</dbReference>